<keyword evidence="3" id="KW-0238">DNA-binding</keyword>
<dbReference type="Gene3D" id="1.10.10.10">
    <property type="entry name" value="Winged helix-like DNA-binding domain superfamily/Winged helix DNA-binding domain"/>
    <property type="match status" value="1"/>
</dbReference>
<evidence type="ECO:0000256" key="3">
    <source>
        <dbReference type="ARBA" id="ARBA00023125"/>
    </source>
</evidence>
<dbReference type="RefSeq" id="WP_187074548.1">
    <property type="nucleotide sequence ID" value="NZ_JACORT010000001.1"/>
</dbReference>
<dbReference type="InterPro" id="IPR005119">
    <property type="entry name" value="LysR_subst-bd"/>
</dbReference>
<keyword evidence="7" id="KW-1185">Reference proteome</keyword>
<gene>
    <name evidence="6" type="ORF">H8N03_02555</name>
</gene>
<dbReference type="PROSITE" id="PS50931">
    <property type="entry name" value="HTH_LYSR"/>
    <property type="match status" value="1"/>
</dbReference>
<comment type="caution">
    <text evidence="6">The sequence shown here is derived from an EMBL/GenBank/DDBJ whole genome shotgun (WGS) entry which is preliminary data.</text>
</comment>
<name>A0A923MQ57_9BURK</name>
<sequence>MPIRSPSLVELHAFLAVARTGSFRKAADELFVTQAAVSRAVARLEQELGVDVLARSGSGVELTAAGRELRRRVEKPVAALEEAAVQLRRRSDRMRLRLSVVTSLGNLWLMPRLEDFHARHPGIALEFRPYRRDDDFLREDVDLWIALKQKPRQQWPRQVAADYLVGREIVAVCSPAVARRIRSARDLLAQPLLVHSMYPENWSLWAEAVGAKLPAGWEGSGFDLVINLIEAARSGMGVAVVQKCMVEADLASGRLVMPVPGTASTGRGYYLCRRRALGAHPAVEQFSAWVAAQAALSEPASPARRRATG</sequence>
<evidence type="ECO:0000313" key="6">
    <source>
        <dbReference type="EMBL" id="MBC5781807.1"/>
    </source>
</evidence>
<feature type="domain" description="HTH lysR-type" evidence="5">
    <location>
        <begin position="1"/>
        <end position="63"/>
    </location>
</feature>
<dbReference type="SUPFAM" id="SSF53850">
    <property type="entry name" value="Periplasmic binding protein-like II"/>
    <property type="match status" value="1"/>
</dbReference>
<dbReference type="Pfam" id="PF00126">
    <property type="entry name" value="HTH_1"/>
    <property type="match status" value="1"/>
</dbReference>
<dbReference type="EMBL" id="JACORT010000001">
    <property type="protein sequence ID" value="MBC5781807.1"/>
    <property type="molecule type" value="Genomic_DNA"/>
</dbReference>
<dbReference type="AlphaFoldDB" id="A0A923MQ57"/>
<evidence type="ECO:0000256" key="1">
    <source>
        <dbReference type="ARBA" id="ARBA00009437"/>
    </source>
</evidence>
<dbReference type="CDD" id="cd08432">
    <property type="entry name" value="PBP2_GcdR_TrpI_HvrB_AmpR_like"/>
    <property type="match status" value="1"/>
</dbReference>
<dbReference type="SUPFAM" id="SSF46785">
    <property type="entry name" value="Winged helix' DNA-binding domain"/>
    <property type="match status" value="1"/>
</dbReference>
<keyword evidence="2" id="KW-0805">Transcription regulation</keyword>
<dbReference type="InterPro" id="IPR058163">
    <property type="entry name" value="LysR-type_TF_proteobact-type"/>
</dbReference>
<comment type="similarity">
    <text evidence="1">Belongs to the LysR transcriptional regulatory family.</text>
</comment>
<dbReference type="GO" id="GO:0043565">
    <property type="term" value="F:sequence-specific DNA binding"/>
    <property type="evidence" value="ECO:0007669"/>
    <property type="project" value="TreeGrafter"/>
</dbReference>
<dbReference type="PANTHER" id="PTHR30537">
    <property type="entry name" value="HTH-TYPE TRANSCRIPTIONAL REGULATOR"/>
    <property type="match status" value="1"/>
</dbReference>
<evidence type="ECO:0000313" key="7">
    <source>
        <dbReference type="Proteomes" id="UP000608513"/>
    </source>
</evidence>
<dbReference type="PRINTS" id="PR00039">
    <property type="entry name" value="HTHLYSR"/>
</dbReference>
<dbReference type="GO" id="GO:0003700">
    <property type="term" value="F:DNA-binding transcription factor activity"/>
    <property type="evidence" value="ECO:0007669"/>
    <property type="project" value="InterPro"/>
</dbReference>
<protein>
    <submittedName>
        <fullName evidence="6">LysR family transcriptional regulator</fullName>
    </submittedName>
</protein>
<dbReference type="InterPro" id="IPR036390">
    <property type="entry name" value="WH_DNA-bd_sf"/>
</dbReference>
<dbReference type="InterPro" id="IPR036388">
    <property type="entry name" value="WH-like_DNA-bd_sf"/>
</dbReference>
<evidence type="ECO:0000259" key="5">
    <source>
        <dbReference type="PROSITE" id="PS50931"/>
    </source>
</evidence>
<dbReference type="FunFam" id="1.10.10.10:FF:000001">
    <property type="entry name" value="LysR family transcriptional regulator"/>
    <property type="match status" value="1"/>
</dbReference>
<proteinExistence type="inferred from homology"/>
<dbReference type="InterPro" id="IPR000847">
    <property type="entry name" value="LysR_HTH_N"/>
</dbReference>
<keyword evidence="4" id="KW-0804">Transcription</keyword>
<organism evidence="6 7">
    <name type="scientific">Ramlibacter cellulosilyticus</name>
    <dbReference type="NCBI Taxonomy" id="2764187"/>
    <lineage>
        <taxon>Bacteria</taxon>
        <taxon>Pseudomonadati</taxon>
        <taxon>Pseudomonadota</taxon>
        <taxon>Betaproteobacteria</taxon>
        <taxon>Burkholderiales</taxon>
        <taxon>Comamonadaceae</taxon>
        <taxon>Ramlibacter</taxon>
    </lineage>
</organism>
<dbReference type="GO" id="GO:0006351">
    <property type="term" value="P:DNA-templated transcription"/>
    <property type="evidence" value="ECO:0007669"/>
    <property type="project" value="TreeGrafter"/>
</dbReference>
<dbReference type="Gene3D" id="3.40.190.10">
    <property type="entry name" value="Periplasmic binding protein-like II"/>
    <property type="match status" value="2"/>
</dbReference>
<dbReference type="Proteomes" id="UP000608513">
    <property type="component" value="Unassembled WGS sequence"/>
</dbReference>
<evidence type="ECO:0000256" key="2">
    <source>
        <dbReference type="ARBA" id="ARBA00023015"/>
    </source>
</evidence>
<evidence type="ECO:0000256" key="4">
    <source>
        <dbReference type="ARBA" id="ARBA00023163"/>
    </source>
</evidence>
<dbReference type="PANTHER" id="PTHR30537:SF74">
    <property type="entry name" value="HTH-TYPE TRANSCRIPTIONAL REGULATOR TRPI"/>
    <property type="match status" value="1"/>
</dbReference>
<dbReference type="Pfam" id="PF03466">
    <property type="entry name" value="LysR_substrate"/>
    <property type="match status" value="1"/>
</dbReference>
<reference evidence="6" key="1">
    <citation type="submission" date="2020-08" db="EMBL/GenBank/DDBJ databases">
        <title>Ramlibacter sp. USB13 16S ribosomal RNA gene genome sequencing and assembly.</title>
        <authorList>
            <person name="Kang M."/>
        </authorList>
    </citation>
    <scope>NUCLEOTIDE SEQUENCE</scope>
    <source>
        <strain evidence="6">USB13</strain>
    </source>
</reference>
<accession>A0A923MQ57</accession>